<gene>
    <name evidence="3" type="ORF">g.18922</name>
</gene>
<evidence type="ECO:0000256" key="1">
    <source>
        <dbReference type="SAM" id="MobiDB-lite"/>
    </source>
</evidence>
<feature type="transmembrane region" description="Helical" evidence="2">
    <location>
        <begin position="92"/>
        <end position="116"/>
    </location>
</feature>
<evidence type="ECO:0000313" key="3">
    <source>
        <dbReference type="EMBL" id="JAS63678.1"/>
    </source>
</evidence>
<keyword evidence="2" id="KW-0472">Membrane</keyword>
<name>A0A1B6GML2_9HEMI</name>
<accession>A0A1B6GML2</accession>
<feature type="region of interest" description="Disordered" evidence="1">
    <location>
        <begin position="270"/>
        <end position="481"/>
    </location>
</feature>
<feature type="transmembrane region" description="Helical" evidence="2">
    <location>
        <begin position="32"/>
        <end position="51"/>
    </location>
</feature>
<reference evidence="3" key="1">
    <citation type="submission" date="2015-11" db="EMBL/GenBank/DDBJ databases">
        <title>De novo transcriptome assembly of four potential Pierce s Disease insect vectors from Arizona vineyards.</title>
        <authorList>
            <person name="Tassone E.E."/>
        </authorList>
    </citation>
    <scope>NUCLEOTIDE SEQUENCE</scope>
</reference>
<feature type="compositionally biased region" description="Basic and acidic residues" evidence="1">
    <location>
        <begin position="275"/>
        <end position="307"/>
    </location>
</feature>
<feature type="non-terminal residue" evidence="3">
    <location>
        <position position="1"/>
    </location>
</feature>
<keyword evidence="2" id="KW-0812">Transmembrane</keyword>
<proteinExistence type="predicted"/>
<feature type="transmembrane region" description="Helical" evidence="2">
    <location>
        <begin position="170"/>
        <end position="195"/>
    </location>
</feature>
<protein>
    <submittedName>
        <fullName evidence="3">Uncharacterized protein</fullName>
    </submittedName>
</protein>
<keyword evidence="2" id="KW-1133">Transmembrane helix</keyword>
<dbReference type="AlphaFoldDB" id="A0A1B6GML2"/>
<feature type="compositionally biased region" description="Basic and acidic residues" evidence="1">
    <location>
        <begin position="399"/>
        <end position="422"/>
    </location>
</feature>
<evidence type="ECO:0000256" key="2">
    <source>
        <dbReference type="SAM" id="Phobius"/>
    </source>
</evidence>
<dbReference type="EMBL" id="GECZ01006091">
    <property type="protein sequence ID" value="JAS63678.1"/>
    <property type="molecule type" value="Transcribed_RNA"/>
</dbReference>
<feature type="transmembrane region" description="Helical" evidence="2">
    <location>
        <begin position="128"/>
        <end position="150"/>
    </location>
</feature>
<sequence>VYSTPLPHSMADLPALRPIACVAALNATVQGAVGVVLSILALCVCFCAFGSQPQLTGNSFSQYLSYYLQGEECRDNDYKLYTDVTSPTAMRVWMALSLFFSVFMFSSSLVLVVAVVKRWSDEKLQITLVSWLFINTFTAVDDVILGYVFGHDYLSVLNAKQQDNLGSLTLGLVTFLAVRGVYVWLLNIAFILYLFTGARALHKYLNEQMPTLQDQEPIESWPTLDDFGKSKVPDIERTPTAVNPRVAERENGQAGGYPEYSAMARWPTLNGEAQTVRETRPQRSREENRERRSKTVREYSFRNKEGFDNPAYEEDNKKYYLRLQSDTGSTKDYEEFSSDPPMPAYVNQQRSQDRETKRDQERDRNREREREQDQNKNREREQSRERELGRDLPSNPQRDNYRERERNREREKDLPKKQRREIYMNSPQGEYRQKTPDPWNEKSPPPPPSTEYLEETEVPIPPVDYLDPQPQDNSPSKDRPMTLQEAILDRTLRLKKVPEALKKGF</sequence>
<feature type="compositionally biased region" description="Basic and acidic residues" evidence="1">
    <location>
        <begin position="351"/>
        <end position="390"/>
    </location>
</feature>
<organism evidence="3">
    <name type="scientific">Cuerna arida</name>
    <dbReference type="NCBI Taxonomy" id="1464854"/>
    <lineage>
        <taxon>Eukaryota</taxon>
        <taxon>Metazoa</taxon>
        <taxon>Ecdysozoa</taxon>
        <taxon>Arthropoda</taxon>
        <taxon>Hexapoda</taxon>
        <taxon>Insecta</taxon>
        <taxon>Pterygota</taxon>
        <taxon>Neoptera</taxon>
        <taxon>Paraneoptera</taxon>
        <taxon>Hemiptera</taxon>
        <taxon>Auchenorrhyncha</taxon>
        <taxon>Membracoidea</taxon>
        <taxon>Cicadellidae</taxon>
        <taxon>Cicadellinae</taxon>
        <taxon>Proconiini</taxon>
        <taxon>Cuerna</taxon>
    </lineage>
</organism>